<dbReference type="AlphaFoldDB" id="A0A2K8UIY4"/>
<dbReference type="Proteomes" id="UP000232638">
    <property type="component" value="Plasmid pTs417"/>
</dbReference>
<keyword evidence="3" id="KW-1185">Reference proteome</keyword>
<proteinExistence type="predicted"/>
<dbReference type="NCBIfam" id="TIGR03741">
    <property type="entry name" value="PRTRC_E"/>
    <property type="match status" value="1"/>
</dbReference>
<sequence>MDLFEQLVGVLTAGERLRFEIARNPDGGLTLLVQPLLIRPVENLEGDAAPLRAALAMPLRITGSIAELDARLPALLATYGERRRDVEMKVTSLEALKEAGKAGARLLEQGTKAAAGTSAVAAAPLDPTPTPTPVPAPARSAPAVPVDPNNLFA</sequence>
<keyword evidence="2" id="KW-0614">Plasmid</keyword>
<dbReference type="RefSeq" id="WP_100922789.1">
    <property type="nucleotide sequence ID" value="NZ_CP020371.1"/>
</dbReference>
<feature type="compositionally biased region" description="Pro residues" evidence="1">
    <location>
        <begin position="126"/>
        <end position="136"/>
    </location>
</feature>
<feature type="compositionally biased region" description="Low complexity" evidence="1">
    <location>
        <begin position="137"/>
        <end position="153"/>
    </location>
</feature>
<dbReference type="InterPro" id="IPR022273">
    <property type="entry name" value="PRTRC_protein-E"/>
</dbReference>
<evidence type="ECO:0000256" key="1">
    <source>
        <dbReference type="SAM" id="MobiDB-lite"/>
    </source>
</evidence>
<evidence type="ECO:0000313" key="3">
    <source>
        <dbReference type="Proteomes" id="UP000232638"/>
    </source>
</evidence>
<dbReference type="KEGG" id="tsy:THSYN_29910"/>
<gene>
    <name evidence="2" type="ORF">THSYN_29910</name>
</gene>
<dbReference type="OrthoDB" id="9855351at2"/>
<name>A0A2K8UIY4_9GAMM</name>
<protein>
    <recommendedName>
        <fullName evidence="4">PRTRC system protein E</fullName>
    </recommendedName>
</protein>
<reference evidence="2 3" key="1">
    <citation type="submission" date="2017-03" db="EMBL/GenBank/DDBJ databases">
        <title>Complete genome sequence of Candidatus 'Thiodictyon syntrophicum' sp. nov. strain Cad16T, a photolithoautotroph purple sulfur bacterium isolated from an alpine meromictic lake.</title>
        <authorList>
            <person name="Luedin S.M."/>
            <person name="Pothier J.F."/>
            <person name="Danza F."/>
            <person name="Storelli N."/>
            <person name="Wittwer M."/>
            <person name="Tonolla M."/>
        </authorList>
    </citation>
    <scope>NUCLEOTIDE SEQUENCE [LARGE SCALE GENOMIC DNA]</scope>
    <source>
        <strain evidence="2 3">Cad16T</strain>
        <plasmid evidence="3">Plasmid pts417</plasmid>
    </source>
</reference>
<evidence type="ECO:0000313" key="2">
    <source>
        <dbReference type="EMBL" id="AUB85141.1"/>
    </source>
</evidence>
<feature type="region of interest" description="Disordered" evidence="1">
    <location>
        <begin position="118"/>
        <end position="153"/>
    </location>
</feature>
<dbReference type="EMBL" id="CP020371">
    <property type="protein sequence ID" value="AUB85141.1"/>
    <property type="molecule type" value="Genomic_DNA"/>
</dbReference>
<accession>A0A2K8UIY4</accession>
<geneLocation type="plasmid" evidence="3">
    <name>pts417</name>
</geneLocation>
<organism evidence="2 3">
    <name type="scientific">Candidatus Thiodictyon syntrophicum</name>
    <dbReference type="NCBI Taxonomy" id="1166950"/>
    <lineage>
        <taxon>Bacteria</taxon>
        <taxon>Pseudomonadati</taxon>
        <taxon>Pseudomonadota</taxon>
        <taxon>Gammaproteobacteria</taxon>
        <taxon>Chromatiales</taxon>
        <taxon>Chromatiaceae</taxon>
        <taxon>Thiodictyon</taxon>
    </lineage>
</organism>
<evidence type="ECO:0008006" key="4">
    <source>
        <dbReference type="Google" id="ProtNLM"/>
    </source>
</evidence>